<evidence type="ECO:0000256" key="1">
    <source>
        <dbReference type="SAM" id="MobiDB-lite"/>
    </source>
</evidence>
<gene>
    <name evidence="4" type="ORF">GCM10010191_20200</name>
</gene>
<sequence length="381" mass="40601">MFNGFTRSTRSLAAPVTLLTLALSLAGCGGGESGGLSATAPLPTTVPAGTKIIFADQNEQDQTLLRASGELARMKTKVEYANFLGGPAILEAFRGDAVDLAVVADTPPIQAQAAGEDVPIIAARQERPYDYHLAIAPGANIRTLRDLKGKKIAYGEGTGRQPYVLRALKKAGLTKKDVTLVPLKAADFPDAVRNRQVDAAPLNEPHYTRYLTEYRSRGGSGLPEAETAGLATGLWFLYARRAALKDPAKAAGIAEYVRHWVRAQWWSSENADAWIDAYFVKNQRLSVADGQTIIRSQGGFSFPKLDQALIGRQQQTMDLLFEAGDLPKRLQAKEAIDTRFDAVVQAAARSAGADRGTASPQPSGGTGPSRSPAARPEGGGS</sequence>
<keyword evidence="2" id="KW-0732">Signal</keyword>
<evidence type="ECO:0000256" key="2">
    <source>
        <dbReference type="SAM" id="SignalP"/>
    </source>
</evidence>
<dbReference type="SUPFAM" id="SSF53850">
    <property type="entry name" value="Periplasmic binding protein-like II"/>
    <property type="match status" value="1"/>
</dbReference>
<proteinExistence type="predicted"/>
<evidence type="ECO:0000259" key="3">
    <source>
        <dbReference type="Pfam" id="PF09084"/>
    </source>
</evidence>
<dbReference type="Proteomes" id="UP001501231">
    <property type="component" value="Unassembled WGS sequence"/>
</dbReference>
<evidence type="ECO:0000313" key="5">
    <source>
        <dbReference type="Proteomes" id="UP001501231"/>
    </source>
</evidence>
<protein>
    <submittedName>
        <fullName evidence="4">ABC transporter substrate-binding protein</fullName>
    </submittedName>
</protein>
<feature type="chain" id="PRO_5046490805" evidence="2">
    <location>
        <begin position="27"/>
        <end position="381"/>
    </location>
</feature>
<accession>A0ABN3IRV7</accession>
<comment type="caution">
    <text evidence="4">The sequence shown here is derived from an EMBL/GenBank/DDBJ whole genome shotgun (WGS) entry which is preliminary data.</text>
</comment>
<feature type="region of interest" description="Disordered" evidence="1">
    <location>
        <begin position="347"/>
        <end position="381"/>
    </location>
</feature>
<name>A0ABN3IRV7_9ACTN</name>
<dbReference type="Gene3D" id="3.40.190.10">
    <property type="entry name" value="Periplasmic binding protein-like II"/>
    <property type="match status" value="2"/>
</dbReference>
<dbReference type="EMBL" id="BAAARW010000006">
    <property type="protein sequence ID" value="GAA2411105.1"/>
    <property type="molecule type" value="Genomic_DNA"/>
</dbReference>
<dbReference type="PANTHER" id="PTHR30024">
    <property type="entry name" value="ALIPHATIC SULFONATES-BINDING PROTEIN-RELATED"/>
    <property type="match status" value="1"/>
</dbReference>
<organism evidence="4 5">
    <name type="scientific">Actinomadura vinacea</name>
    <dbReference type="NCBI Taxonomy" id="115336"/>
    <lineage>
        <taxon>Bacteria</taxon>
        <taxon>Bacillati</taxon>
        <taxon>Actinomycetota</taxon>
        <taxon>Actinomycetes</taxon>
        <taxon>Streptosporangiales</taxon>
        <taxon>Thermomonosporaceae</taxon>
        <taxon>Actinomadura</taxon>
    </lineage>
</organism>
<feature type="compositionally biased region" description="Low complexity" evidence="1">
    <location>
        <begin position="347"/>
        <end position="359"/>
    </location>
</feature>
<dbReference type="Pfam" id="PF09084">
    <property type="entry name" value="NMT1"/>
    <property type="match status" value="1"/>
</dbReference>
<dbReference type="RefSeq" id="WP_344588418.1">
    <property type="nucleotide sequence ID" value="NZ_BAAARW010000006.1"/>
</dbReference>
<feature type="domain" description="SsuA/THI5-like" evidence="3">
    <location>
        <begin position="96"/>
        <end position="201"/>
    </location>
</feature>
<evidence type="ECO:0000313" key="4">
    <source>
        <dbReference type="EMBL" id="GAA2411105.1"/>
    </source>
</evidence>
<reference evidence="4 5" key="1">
    <citation type="journal article" date="2019" name="Int. J. Syst. Evol. Microbiol.">
        <title>The Global Catalogue of Microorganisms (GCM) 10K type strain sequencing project: providing services to taxonomists for standard genome sequencing and annotation.</title>
        <authorList>
            <consortium name="The Broad Institute Genomics Platform"/>
            <consortium name="The Broad Institute Genome Sequencing Center for Infectious Disease"/>
            <person name="Wu L."/>
            <person name="Ma J."/>
        </authorList>
    </citation>
    <scope>NUCLEOTIDE SEQUENCE [LARGE SCALE GENOMIC DNA]</scope>
    <source>
        <strain evidence="4 5">JCM 3325</strain>
    </source>
</reference>
<dbReference type="PROSITE" id="PS51257">
    <property type="entry name" value="PROKAR_LIPOPROTEIN"/>
    <property type="match status" value="1"/>
</dbReference>
<feature type="signal peptide" evidence="2">
    <location>
        <begin position="1"/>
        <end position="26"/>
    </location>
</feature>
<dbReference type="PANTHER" id="PTHR30024:SF48">
    <property type="entry name" value="ABC TRANSPORTER SUBSTRATE-BINDING PROTEIN"/>
    <property type="match status" value="1"/>
</dbReference>
<dbReference type="InterPro" id="IPR015168">
    <property type="entry name" value="SsuA/THI5"/>
</dbReference>
<keyword evidence="5" id="KW-1185">Reference proteome</keyword>